<feature type="transmembrane region" description="Helical" evidence="1">
    <location>
        <begin position="150"/>
        <end position="168"/>
    </location>
</feature>
<protein>
    <submittedName>
        <fullName evidence="2">DUF4199 domain-containing protein</fullName>
    </submittedName>
</protein>
<keyword evidence="1" id="KW-0812">Transmembrane</keyword>
<organism evidence="2 3">
    <name type="scientific">Rhodocytophaga aerolata</name>
    <dbReference type="NCBI Taxonomy" id="455078"/>
    <lineage>
        <taxon>Bacteria</taxon>
        <taxon>Pseudomonadati</taxon>
        <taxon>Bacteroidota</taxon>
        <taxon>Cytophagia</taxon>
        <taxon>Cytophagales</taxon>
        <taxon>Rhodocytophagaceae</taxon>
        <taxon>Rhodocytophaga</taxon>
    </lineage>
</organism>
<accession>A0ABT8R3W9</accession>
<dbReference type="Proteomes" id="UP001168528">
    <property type="component" value="Unassembled WGS sequence"/>
</dbReference>
<gene>
    <name evidence="2" type="ORF">Q0590_10975</name>
</gene>
<dbReference type="RefSeq" id="WP_302037583.1">
    <property type="nucleotide sequence ID" value="NZ_JAUKPO010000005.1"/>
</dbReference>
<keyword evidence="3" id="KW-1185">Reference proteome</keyword>
<keyword evidence="1" id="KW-1133">Transmembrane helix</keyword>
<dbReference type="EMBL" id="JAUKPO010000005">
    <property type="protein sequence ID" value="MDO1446778.1"/>
    <property type="molecule type" value="Genomic_DNA"/>
</dbReference>
<feature type="transmembrane region" description="Helical" evidence="1">
    <location>
        <begin position="70"/>
        <end position="95"/>
    </location>
</feature>
<sequence>MHKNIYVQISAVFGLLGAILIVLYFFCFYWLGKNPLLYMSTFDLVIPVICMTLAMFYFRDRKRAGSMHFWEGLIIGFFTNFIATFLSALVIYLFIVFIDTGLLTKHIADLQDLIVQSKEQINTQFGKDAFEQTVQKISQTSASDVGIDLFIKKFLICLFASGFVAAVLRKNQ</sequence>
<feature type="transmembrane region" description="Helical" evidence="1">
    <location>
        <begin position="37"/>
        <end position="58"/>
    </location>
</feature>
<proteinExistence type="predicted"/>
<dbReference type="Pfam" id="PF13858">
    <property type="entry name" value="DUF4199"/>
    <property type="match status" value="1"/>
</dbReference>
<name>A0ABT8R3W9_9BACT</name>
<keyword evidence="1" id="KW-0472">Membrane</keyword>
<dbReference type="InterPro" id="IPR025250">
    <property type="entry name" value="DUF4199"/>
</dbReference>
<evidence type="ECO:0000313" key="3">
    <source>
        <dbReference type="Proteomes" id="UP001168528"/>
    </source>
</evidence>
<comment type="caution">
    <text evidence="2">The sequence shown here is derived from an EMBL/GenBank/DDBJ whole genome shotgun (WGS) entry which is preliminary data.</text>
</comment>
<reference evidence="2" key="1">
    <citation type="submission" date="2023-07" db="EMBL/GenBank/DDBJ databases">
        <title>The genome sequence of Rhodocytophaga aerolata KACC 12507.</title>
        <authorList>
            <person name="Zhang X."/>
        </authorList>
    </citation>
    <scope>NUCLEOTIDE SEQUENCE</scope>
    <source>
        <strain evidence="2">KACC 12507</strain>
    </source>
</reference>
<evidence type="ECO:0000313" key="2">
    <source>
        <dbReference type="EMBL" id="MDO1446778.1"/>
    </source>
</evidence>
<evidence type="ECO:0000256" key="1">
    <source>
        <dbReference type="SAM" id="Phobius"/>
    </source>
</evidence>
<feature type="transmembrane region" description="Helical" evidence="1">
    <location>
        <begin position="12"/>
        <end position="31"/>
    </location>
</feature>